<organism evidence="1 2">
    <name type="scientific">Phytohabitans suffuscus</name>
    <dbReference type="NCBI Taxonomy" id="624315"/>
    <lineage>
        <taxon>Bacteria</taxon>
        <taxon>Bacillati</taxon>
        <taxon>Actinomycetota</taxon>
        <taxon>Actinomycetes</taxon>
        <taxon>Micromonosporales</taxon>
        <taxon>Micromonosporaceae</taxon>
    </lineage>
</organism>
<gene>
    <name evidence="1" type="ORF">Psuf_054170</name>
</gene>
<accession>A0A6F8YPV4</accession>
<dbReference type="Proteomes" id="UP000503011">
    <property type="component" value="Chromosome"/>
</dbReference>
<reference evidence="1 2" key="1">
    <citation type="submission" date="2020-03" db="EMBL/GenBank/DDBJ databases">
        <title>Whole genome shotgun sequence of Phytohabitans suffuscus NBRC 105367.</title>
        <authorList>
            <person name="Komaki H."/>
            <person name="Tamura T."/>
        </authorList>
    </citation>
    <scope>NUCLEOTIDE SEQUENCE [LARGE SCALE GENOMIC DNA]</scope>
    <source>
        <strain evidence="1 2">NBRC 105367</strain>
    </source>
</reference>
<proteinExistence type="predicted"/>
<dbReference type="AlphaFoldDB" id="A0A6F8YPV4"/>
<evidence type="ECO:0000313" key="2">
    <source>
        <dbReference type="Proteomes" id="UP000503011"/>
    </source>
</evidence>
<protein>
    <submittedName>
        <fullName evidence="1">Uncharacterized protein</fullName>
    </submittedName>
</protein>
<evidence type="ECO:0000313" key="1">
    <source>
        <dbReference type="EMBL" id="BCB88104.1"/>
    </source>
</evidence>
<dbReference type="KEGG" id="psuu:Psuf_054170"/>
<reference evidence="1 2" key="2">
    <citation type="submission" date="2020-03" db="EMBL/GenBank/DDBJ databases">
        <authorList>
            <person name="Ichikawa N."/>
            <person name="Kimura A."/>
            <person name="Kitahashi Y."/>
            <person name="Uohara A."/>
        </authorList>
    </citation>
    <scope>NUCLEOTIDE SEQUENCE [LARGE SCALE GENOMIC DNA]</scope>
    <source>
        <strain evidence="1 2">NBRC 105367</strain>
    </source>
</reference>
<keyword evidence="2" id="KW-1185">Reference proteome</keyword>
<dbReference type="EMBL" id="AP022871">
    <property type="protein sequence ID" value="BCB88104.1"/>
    <property type="molecule type" value="Genomic_DNA"/>
</dbReference>
<sequence length="145" mass="16104">MPVPEGWEWLNDLPREWEVPSELLEPAGSPEVNLVIGILSSEILGHEVRAAVGRFVTEHALFTIWFAEDVKRSDRSMKESALLSQIPAEGTRSVYDAWKKFRDVDGLDAPPEEIRNRRVAAAADLTAALEGAAEKLARVRDGNVE</sequence>
<name>A0A6F8YPV4_9ACTN</name>